<evidence type="ECO:0000313" key="2">
    <source>
        <dbReference type="Proteomes" id="UP000594263"/>
    </source>
</evidence>
<proteinExistence type="predicted"/>
<reference evidence="1" key="1">
    <citation type="submission" date="2021-01" db="UniProtKB">
        <authorList>
            <consortium name="EnsemblPlants"/>
        </authorList>
    </citation>
    <scope>IDENTIFICATION</scope>
</reference>
<keyword evidence="2" id="KW-1185">Reference proteome</keyword>
<protein>
    <submittedName>
        <fullName evidence="1">Uncharacterized protein</fullName>
    </submittedName>
</protein>
<dbReference type="Proteomes" id="UP000594263">
    <property type="component" value="Unplaced"/>
</dbReference>
<sequence length="76" mass="8394">MSSLPSSEARSPPPRSWPSRCAKMVHLGRHPQSWTYRQFLESPALVRALVVPCAPSARRSELFAPGSAPQRPSIRA</sequence>
<dbReference type="Gramene" id="Kaladp0016s0002.1.v1.1">
    <property type="protein sequence ID" value="Kaladp0016s0002.1.v1.1"/>
    <property type="gene ID" value="Kaladp0016s0002.v1.1"/>
</dbReference>
<name>A0A7N0SZZ0_KALFE</name>
<dbReference type="EnsemblPlants" id="Kaladp0016s0002.1.v1.1">
    <property type="protein sequence ID" value="Kaladp0016s0002.1.v1.1"/>
    <property type="gene ID" value="Kaladp0016s0002.v1.1"/>
</dbReference>
<evidence type="ECO:0000313" key="1">
    <source>
        <dbReference type="EnsemblPlants" id="Kaladp0016s0002.1.v1.1"/>
    </source>
</evidence>
<accession>A0A7N0SZZ0</accession>
<dbReference type="AlphaFoldDB" id="A0A7N0SZZ0"/>
<organism evidence="1 2">
    <name type="scientific">Kalanchoe fedtschenkoi</name>
    <name type="common">Lavender scallops</name>
    <name type="synonym">South American air plant</name>
    <dbReference type="NCBI Taxonomy" id="63787"/>
    <lineage>
        <taxon>Eukaryota</taxon>
        <taxon>Viridiplantae</taxon>
        <taxon>Streptophyta</taxon>
        <taxon>Embryophyta</taxon>
        <taxon>Tracheophyta</taxon>
        <taxon>Spermatophyta</taxon>
        <taxon>Magnoliopsida</taxon>
        <taxon>eudicotyledons</taxon>
        <taxon>Gunneridae</taxon>
        <taxon>Pentapetalae</taxon>
        <taxon>Saxifragales</taxon>
        <taxon>Crassulaceae</taxon>
        <taxon>Kalanchoe</taxon>
    </lineage>
</organism>